<gene>
    <name evidence="2" type="ORF">H5410_030955</name>
</gene>
<dbReference type="EMBL" id="JACXVP010000006">
    <property type="protein sequence ID" value="KAG5599585.1"/>
    <property type="molecule type" value="Genomic_DNA"/>
</dbReference>
<feature type="non-terminal residue" evidence="2">
    <location>
        <position position="1"/>
    </location>
</feature>
<dbReference type="AlphaFoldDB" id="A0A9J5YH41"/>
<reference evidence="2 3" key="1">
    <citation type="submission" date="2020-09" db="EMBL/GenBank/DDBJ databases">
        <title>De no assembly of potato wild relative species, Solanum commersonii.</title>
        <authorList>
            <person name="Cho K."/>
        </authorList>
    </citation>
    <scope>NUCLEOTIDE SEQUENCE [LARGE SCALE GENOMIC DNA]</scope>
    <source>
        <strain evidence="2">LZ3.2</strain>
        <tissue evidence="2">Leaf</tissue>
    </source>
</reference>
<evidence type="ECO:0000256" key="1">
    <source>
        <dbReference type="SAM" id="MobiDB-lite"/>
    </source>
</evidence>
<evidence type="ECO:0000313" key="2">
    <source>
        <dbReference type="EMBL" id="KAG5599585.1"/>
    </source>
</evidence>
<comment type="caution">
    <text evidence="2">The sequence shown here is derived from an EMBL/GenBank/DDBJ whole genome shotgun (WGS) entry which is preliminary data.</text>
</comment>
<proteinExistence type="predicted"/>
<feature type="compositionally biased region" description="Basic and acidic residues" evidence="1">
    <location>
        <begin position="1"/>
        <end position="11"/>
    </location>
</feature>
<protein>
    <submittedName>
        <fullName evidence="2">Uncharacterized protein</fullName>
    </submittedName>
</protein>
<sequence>GDKVEKAEQEAHNITNTHGTTSKNHGTIRKIHEQAQLLKFQESIRVGLTFMTTLLIKGRVDLTQEIDQFGL</sequence>
<keyword evidence="3" id="KW-1185">Reference proteome</keyword>
<feature type="compositionally biased region" description="Polar residues" evidence="1">
    <location>
        <begin position="12"/>
        <end position="25"/>
    </location>
</feature>
<organism evidence="2 3">
    <name type="scientific">Solanum commersonii</name>
    <name type="common">Commerson's wild potato</name>
    <name type="synonym">Commerson's nightshade</name>
    <dbReference type="NCBI Taxonomy" id="4109"/>
    <lineage>
        <taxon>Eukaryota</taxon>
        <taxon>Viridiplantae</taxon>
        <taxon>Streptophyta</taxon>
        <taxon>Embryophyta</taxon>
        <taxon>Tracheophyta</taxon>
        <taxon>Spermatophyta</taxon>
        <taxon>Magnoliopsida</taxon>
        <taxon>eudicotyledons</taxon>
        <taxon>Gunneridae</taxon>
        <taxon>Pentapetalae</taxon>
        <taxon>asterids</taxon>
        <taxon>lamiids</taxon>
        <taxon>Solanales</taxon>
        <taxon>Solanaceae</taxon>
        <taxon>Solanoideae</taxon>
        <taxon>Solaneae</taxon>
        <taxon>Solanum</taxon>
    </lineage>
</organism>
<name>A0A9J5YH41_SOLCO</name>
<evidence type="ECO:0000313" key="3">
    <source>
        <dbReference type="Proteomes" id="UP000824120"/>
    </source>
</evidence>
<dbReference type="Proteomes" id="UP000824120">
    <property type="component" value="Chromosome 6"/>
</dbReference>
<feature type="non-terminal residue" evidence="2">
    <location>
        <position position="71"/>
    </location>
</feature>
<accession>A0A9J5YH41</accession>
<feature type="region of interest" description="Disordered" evidence="1">
    <location>
        <begin position="1"/>
        <end position="26"/>
    </location>
</feature>